<dbReference type="PANTHER" id="PTHR10466">
    <property type="entry name" value="PHOSPHOMANNOMUTASE"/>
    <property type="match status" value="1"/>
</dbReference>
<dbReference type="SFLD" id="SFLDF00445">
    <property type="entry name" value="alpha-phosphomannomutase"/>
    <property type="match status" value="1"/>
</dbReference>
<name>A0A194VRR9_CYTMA</name>
<comment type="pathway">
    <text evidence="2 13">Nucleotide-sugar biosynthesis; GDP-alpha-D-mannose biosynthesis; alpha-D-mannose 1-phosphate from D-fructose 6-phosphate: step 2/2.</text>
</comment>
<feature type="active site" description="Proton donor/acceptor" evidence="10">
    <location>
        <position position="23"/>
    </location>
</feature>
<comment type="function">
    <text evidence="13">Involved in the synthesis of the GDP-mannose and dolichol-phosphate-mannose required for a number of critical mannosyl transfer reactions.</text>
</comment>
<dbReference type="SFLD" id="SFLDS00003">
    <property type="entry name" value="Haloacid_Dehalogenase"/>
    <property type="match status" value="1"/>
</dbReference>
<dbReference type="OrthoDB" id="10264771at2759"/>
<dbReference type="GO" id="GO:0004615">
    <property type="term" value="F:phosphomannomutase activity"/>
    <property type="evidence" value="ECO:0007669"/>
    <property type="project" value="UniProtKB-EC"/>
</dbReference>
<comment type="cofactor">
    <cofactor evidence="12">
        <name>Mg(2+)</name>
        <dbReference type="ChEBI" id="CHEBI:18420"/>
    </cofactor>
</comment>
<dbReference type="GO" id="GO:0046872">
    <property type="term" value="F:metal ion binding"/>
    <property type="evidence" value="ECO:0007669"/>
    <property type="project" value="UniProtKB-KW"/>
</dbReference>
<sequence length="267" mass="30245">MAASFPPLEDRPLKNTICLFDVDGTLTPARLTVSPEMLQLLSRLRQKCAIGFVGGSDLVKQQEQLGRADVNVTTLFDFCFAENGLTAYKNGAQLPSNNFIKWIGEDQYKELVNFCLHYIADLDIPIKRGTFVEFRNGMVNVSPIGRNASTQERNDYEKYDKEHHVREKFVEKLRERFGHLGVTFSIGGQISFDVFPAGWDKTYCLQHLENEAKKPGGIEYTTVHFFGDKTFKGGNDYEIYSDPRTIGHSVTGPEDTIAELKKLFDLE</sequence>
<feature type="binding site" evidence="12">
    <location>
        <position position="21"/>
    </location>
    <ligand>
        <name>Mg(2+)</name>
        <dbReference type="ChEBI" id="CHEBI:18420"/>
        <label>1</label>
    </ligand>
</feature>
<evidence type="ECO:0000256" key="7">
    <source>
        <dbReference type="ARBA" id="ARBA00022723"/>
    </source>
</evidence>
<dbReference type="GO" id="GO:0009298">
    <property type="term" value="P:GDP-mannose biosynthetic process"/>
    <property type="evidence" value="ECO:0007669"/>
    <property type="project" value="UniProtKB-UniPathway"/>
</dbReference>
<dbReference type="Gene3D" id="3.30.1240.20">
    <property type="match status" value="1"/>
</dbReference>
<reference evidence="14" key="1">
    <citation type="submission" date="2014-12" db="EMBL/GenBank/DDBJ databases">
        <title>Genome Sequence of Valsa Canker Pathogens Uncovers a Specific Adaption of Colonization on Woody Bark.</title>
        <authorList>
            <person name="Yin Z."/>
            <person name="Liu H."/>
            <person name="Gao X."/>
            <person name="Li Z."/>
            <person name="Song N."/>
            <person name="Ke X."/>
            <person name="Dai Q."/>
            <person name="Wu Y."/>
            <person name="Sun Y."/>
            <person name="Xu J.-R."/>
            <person name="Kang Z.K."/>
            <person name="Wang L."/>
            <person name="Huang L."/>
        </authorList>
    </citation>
    <scope>NUCLEOTIDE SEQUENCE [LARGE SCALE GENOMIC DNA]</scope>
    <source>
        <strain evidence="14">03-8</strain>
    </source>
</reference>
<dbReference type="GO" id="GO:0005829">
    <property type="term" value="C:cytosol"/>
    <property type="evidence" value="ECO:0007669"/>
    <property type="project" value="TreeGrafter"/>
</dbReference>
<dbReference type="Proteomes" id="UP000078559">
    <property type="component" value="Chromosome 2"/>
</dbReference>
<gene>
    <name evidence="14" type="ORF">VM1G_01457</name>
</gene>
<feature type="binding site" evidence="11">
    <location>
        <position position="135"/>
    </location>
    <ligand>
        <name>alpha-D-mannose 1-phosphate</name>
        <dbReference type="ChEBI" id="CHEBI:58409"/>
    </ligand>
</feature>
<keyword evidence="7 12" id="KW-0479">Metal-binding</keyword>
<evidence type="ECO:0000256" key="12">
    <source>
        <dbReference type="PIRSR" id="PIRSR605002-3"/>
    </source>
</evidence>
<protein>
    <recommendedName>
        <fullName evidence="5 13">Phosphomannomutase</fullName>
        <ecNumber evidence="5 13">5.4.2.8</ecNumber>
    </recommendedName>
</protein>
<keyword evidence="15" id="KW-1185">Reference proteome</keyword>
<dbReference type="GO" id="GO:0006487">
    <property type="term" value="P:protein N-linked glycosylation"/>
    <property type="evidence" value="ECO:0007669"/>
    <property type="project" value="TreeGrafter"/>
</dbReference>
<dbReference type="PANTHER" id="PTHR10466:SF0">
    <property type="entry name" value="PHOSPHOMANNOMUTASE"/>
    <property type="match status" value="1"/>
</dbReference>
<feature type="binding site" evidence="12">
    <location>
        <position position="242"/>
    </location>
    <ligand>
        <name>Mg(2+)</name>
        <dbReference type="ChEBI" id="CHEBI:18420"/>
        <label>1</label>
    </ligand>
</feature>
<dbReference type="SUPFAM" id="SSF56784">
    <property type="entry name" value="HAD-like"/>
    <property type="match status" value="1"/>
</dbReference>
<feature type="active site" description="Proton donor/acceptor" evidence="10">
    <location>
        <position position="21"/>
    </location>
</feature>
<evidence type="ECO:0000256" key="11">
    <source>
        <dbReference type="PIRSR" id="PIRSR605002-2"/>
    </source>
</evidence>
<evidence type="ECO:0000256" key="5">
    <source>
        <dbReference type="ARBA" id="ARBA00012730"/>
    </source>
</evidence>
<dbReference type="Gene3D" id="3.40.50.1000">
    <property type="entry name" value="HAD superfamily/HAD-like"/>
    <property type="match status" value="1"/>
</dbReference>
<feature type="binding site" evidence="12">
    <location>
        <position position="240"/>
    </location>
    <ligand>
        <name>Mg(2+)</name>
        <dbReference type="ChEBI" id="CHEBI:18420"/>
        <label>1</label>
    </ligand>
</feature>
<evidence type="ECO:0000256" key="2">
    <source>
        <dbReference type="ARBA" id="ARBA00004699"/>
    </source>
</evidence>
<dbReference type="EC" id="5.4.2.8" evidence="5 13"/>
<feature type="binding site" evidence="11">
    <location>
        <position position="191"/>
    </location>
    <ligand>
        <name>alpha-D-mannose 1-phosphate</name>
        <dbReference type="ChEBI" id="CHEBI:58409"/>
    </ligand>
</feature>
<evidence type="ECO:0000256" key="4">
    <source>
        <dbReference type="ARBA" id="ARBA00011738"/>
    </source>
</evidence>
<feature type="binding site" evidence="12">
    <location>
        <position position="23"/>
    </location>
    <ligand>
        <name>Mg(2+)</name>
        <dbReference type="ChEBI" id="CHEBI:18420"/>
        <label>1</label>
    </ligand>
</feature>
<organism evidence="14 15">
    <name type="scientific">Cytospora mali</name>
    <name type="common">Apple Valsa canker fungus</name>
    <name type="synonym">Valsa mali</name>
    <dbReference type="NCBI Taxonomy" id="578113"/>
    <lineage>
        <taxon>Eukaryota</taxon>
        <taxon>Fungi</taxon>
        <taxon>Dikarya</taxon>
        <taxon>Ascomycota</taxon>
        <taxon>Pezizomycotina</taxon>
        <taxon>Sordariomycetes</taxon>
        <taxon>Sordariomycetidae</taxon>
        <taxon>Diaporthales</taxon>
        <taxon>Cytosporaceae</taxon>
        <taxon>Cytospora</taxon>
    </lineage>
</organism>
<feature type="binding site" evidence="12">
    <location>
        <position position="228"/>
    </location>
    <ligand>
        <name>Mg(2+)</name>
        <dbReference type="ChEBI" id="CHEBI:18420"/>
        <label>1</label>
    </ligand>
</feature>
<dbReference type="UniPathway" id="UPA00126">
    <property type="reaction ID" value="UER00424"/>
</dbReference>
<evidence type="ECO:0000256" key="3">
    <source>
        <dbReference type="ARBA" id="ARBA00009736"/>
    </source>
</evidence>
<feature type="binding site" evidence="11">
    <location>
        <position position="30"/>
    </location>
    <ligand>
        <name>alpha-D-mannose 1-phosphate</name>
        <dbReference type="ChEBI" id="CHEBI:58409"/>
    </ligand>
</feature>
<dbReference type="NCBIfam" id="TIGR01484">
    <property type="entry name" value="HAD-SF-IIB"/>
    <property type="match status" value="1"/>
</dbReference>
<dbReference type="GO" id="GO:0006013">
    <property type="term" value="P:mannose metabolic process"/>
    <property type="evidence" value="ECO:0007669"/>
    <property type="project" value="TreeGrafter"/>
</dbReference>
<feature type="binding site" evidence="12">
    <location>
        <position position="245"/>
    </location>
    <ligand>
        <name>Mg(2+)</name>
        <dbReference type="ChEBI" id="CHEBI:18420"/>
        <label>1</label>
    </ligand>
</feature>
<evidence type="ECO:0000256" key="1">
    <source>
        <dbReference type="ARBA" id="ARBA00004496"/>
    </source>
</evidence>
<evidence type="ECO:0000256" key="10">
    <source>
        <dbReference type="PIRSR" id="PIRSR605002-1"/>
    </source>
</evidence>
<accession>A0A194VRR9</accession>
<comment type="subunit">
    <text evidence="4 13">Homodimer.</text>
</comment>
<dbReference type="Pfam" id="PF03332">
    <property type="entry name" value="PMM"/>
    <property type="match status" value="1"/>
</dbReference>
<dbReference type="FunFam" id="3.30.1240.20:FF:000001">
    <property type="entry name" value="Phosphomannomutase"/>
    <property type="match status" value="1"/>
</dbReference>
<dbReference type="InterPro" id="IPR006379">
    <property type="entry name" value="HAD-SF_hydro_IIB"/>
</dbReference>
<evidence type="ECO:0000256" key="13">
    <source>
        <dbReference type="RuleBase" id="RU361118"/>
    </source>
</evidence>
<dbReference type="InterPro" id="IPR023214">
    <property type="entry name" value="HAD_sf"/>
</dbReference>
<evidence type="ECO:0000256" key="6">
    <source>
        <dbReference type="ARBA" id="ARBA00022490"/>
    </source>
</evidence>
<dbReference type="CDD" id="cd02585">
    <property type="entry name" value="HAD_PMM"/>
    <property type="match status" value="1"/>
</dbReference>
<dbReference type="InterPro" id="IPR005002">
    <property type="entry name" value="PMM"/>
</dbReference>
<comment type="subcellular location">
    <subcellularLocation>
        <location evidence="1 13">Cytoplasm</location>
    </subcellularLocation>
</comment>
<evidence type="ECO:0000256" key="9">
    <source>
        <dbReference type="ARBA" id="ARBA00023235"/>
    </source>
</evidence>
<dbReference type="InterPro" id="IPR036412">
    <property type="entry name" value="HAD-like_sf"/>
</dbReference>
<dbReference type="SMR" id="A0A194VRR9"/>
<comment type="similarity">
    <text evidence="3 13">Belongs to the eukaryotic PMM family.</text>
</comment>
<evidence type="ECO:0000256" key="8">
    <source>
        <dbReference type="ARBA" id="ARBA00022842"/>
    </source>
</evidence>
<keyword evidence="6 13" id="KW-0963">Cytoplasm</keyword>
<feature type="binding site" evidence="11">
    <location>
        <position position="146"/>
    </location>
    <ligand>
        <name>alpha-D-mannose 1-phosphate</name>
        <dbReference type="ChEBI" id="CHEBI:58409"/>
    </ligand>
</feature>
<keyword evidence="8 12" id="KW-0460">Magnesium</keyword>
<dbReference type="InterPro" id="IPR043169">
    <property type="entry name" value="PMM_cap"/>
</dbReference>
<proteinExistence type="inferred from homology"/>
<evidence type="ECO:0000313" key="14">
    <source>
        <dbReference type="EMBL" id="KUI66633.1"/>
    </source>
</evidence>
<comment type="catalytic activity">
    <reaction evidence="13">
        <text>alpha-D-mannose 1-phosphate = D-mannose 6-phosphate</text>
        <dbReference type="Rhea" id="RHEA:11140"/>
        <dbReference type="ChEBI" id="CHEBI:58409"/>
        <dbReference type="ChEBI" id="CHEBI:58735"/>
        <dbReference type="EC" id="5.4.2.8"/>
    </reaction>
</comment>
<feature type="binding site" evidence="11">
    <location>
        <position position="153"/>
    </location>
    <ligand>
        <name>alpha-D-mannose 1-phosphate</name>
        <dbReference type="ChEBI" id="CHEBI:58409"/>
    </ligand>
</feature>
<dbReference type="SFLD" id="SFLDG01140">
    <property type="entry name" value="C2.B:_Phosphomannomutase_and_P"/>
    <property type="match status" value="1"/>
</dbReference>
<dbReference type="SFLD" id="SFLDG01143">
    <property type="entry name" value="C2.B.3:_Phosphomannomutase_Lik"/>
    <property type="match status" value="1"/>
</dbReference>
<dbReference type="AlphaFoldDB" id="A0A194VRR9"/>
<dbReference type="EMBL" id="CM003099">
    <property type="protein sequence ID" value="KUI66633.1"/>
    <property type="molecule type" value="Genomic_DNA"/>
</dbReference>
<keyword evidence="9 13" id="KW-0413">Isomerase</keyword>
<feature type="binding site" evidence="11">
    <location>
        <position position="193"/>
    </location>
    <ligand>
        <name>alpha-D-mannose 1-phosphate</name>
        <dbReference type="ChEBI" id="CHEBI:58409"/>
    </ligand>
</feature>
<evidence type="ECO:0000313" key="15">
    <source>
        <dbReference type="Proteomes" id="UP000078559"/>
    </source>
</evidence>